<dbReference type="SUPFAM" id="SSF49899">
    <property type="entry name" value="Concanavalin A-like lectins/glucanases"/>
    <property type="match status" value="1"/>
</dbReference>
<protein>
    <recommendedName>
        <fullName evidence="1">MAM domain-containing protein</fullName>
    </recommendedName>
</protein>
<dbReference type="PANTHER" id="PTHR23282">
    <property type="entry name" value="APICAL ENDOSOMAL GLYCOPROTEIN PRECURSOR"/>
    <property type="match status" value="1"/>
</dbReference>
<dbReference type="CDD" id="cd06263">
    <property type="entry name" value="MAM"/>
    <property type="match status" value="1"/>
</dbReference>
<dbReference type="PROSITE" id="PS50060">
    <property type="entry name" value="MAM_2"/>
    <property type="match status" value="1"/>
</dbReference>
<dbReference type="EMBL" id="RQTK01000040">
    <property type="protein sequence ID" value="RUS90101.1"/>
    <property type="molecule type" value="Genomic_DNA"/>
</dbReference>
<dbReference type="PRINTS" id="PR00020">
    <property type="entry name" value="MAMDOMAIN"/>
</dbReference>
<proteinExistence type="predicted"/>
<feature type="domain" description="MAM" evidence="1">
    <location>
        <begin position="4"/>
        <end position="168"/>
    </location>
</feature>
<dbReference type="InterPro" id="IPR013320">
    <property type="entry name" value="ConA-like_dom_sf"/>
</dbReference>
<dbReference type="OrthoDB" id="412155at2759"/>
<dbReference type="GO" id="GO:0016020">
    <property type="term" value="C:membrane"/>
    <property type="evidence" value="ECO:0007669"/>
    <property type="project" value="InterPro"/>
</dbReference>
<accession>A0A433U8F2</accession>
<dbReference type="InterPro" id="IPR000998">
    <property type="entry name" value="MAM_dom"/>
</dbReference>
<sequence>MLMFECDFERSVCGWQNVTESNQTFQLDWFRHKGSTYSRMTGPSQDRHGPDGHYIYVESSRSRFGDLAQLLSPSLVSSDTGYCVEFYYHKYGRWNGNLTMFLVPEGGTRQQLWEVLGNQGDSWHYQAVNISSEQAVQDFKIMFEASVDGFSGDAALDDLKIHKSLCGT</sequence>
<dbReference type="InterPro" id="IPR051560">
    <property type="entry name" value="MAM_domain-containing"/>
</dbReference>
<dbReference type="Gene3D" id="2.60.120.200">
    <property type="match status" value="1"/>
</dbReference>
<dbReference type="PROSITE" id="PS00740">
    <property type="entry name" value="MAM_1"/>
    <property type="match status" value="1"/>
</dbReference>
<reference evidence="2 3" key="1">
    <citation type="submission" date="2019-01" db="EMBL/GenBank/DDBJ databases">
        <title>A draft genome assembly of the solar-powered sea slug Elysia chlorotica.</title>
        <authorList>
            <person name="Cai H."/>
            <person name="Li Q."/>
            <person name="Fang X."/>
            <person name="Li J."/>
            <person name="Curtis N.E."/>
            <person name="Altenburger A."/>
            <person name="Shibata T."/>
            <person name="Feng M."/>
            <person name="Maeda T."/>
            <person name="Schwartz J.A."/>
            <person name="Shigenobu S."/>
            <person name="Lundholm N."/>
            <person name="Nishiyama T."/>
            <person name="Yang H."/>
            <person name="Hasebe M."/>
            <person name="Li S."/>
            <person name="Pierce S.K."/>
            <person name="Wang J."/>
        </authorList>
    </citation>
    <scope>NUCLEOTIDE SEQUENCE [LARGE SCALE GENOMIC DNA]</scope>
    <source>
        <strain evidence="2">EC2010</strain>
        <tissue evidence="2">Whole organism of an adult</tissue>
    </source>
</reference>
<dbReference type="SMART" id="SM00137">
    <property type="entry name" value="MAM"/>
    <property type="match status" value="1"/>
</dbReference>
<dbReference type="Pfam" id="PF00629">
    <property type="entry name" value="MAM"/>
    <property type="match status" value="1"/>
</dbReference>
<keyword evidence="3" id="KW-1185">Reference proteome</keyword>
<evidence type="ECO:0000313" key="2">
    <source>
        <dbReference type="EMBL" id="RUS90101.1"/>
    </source>
</evidence>
<comment type="caution">
    <text evidence="2">The sequence shown here is derived from an EMBL/GenBank/DDBJ whole genome shotgun (WGS) entry which is preliminary data.</text>
</comment>
<name>A0A433U8F2_ELYCH</name>
<evidence type="ECO:0000259" key="1">
    <source>
        <dbReference type="PROSITE" id="PS50060"/>
    </source>
</evidence>
<evidence type="ECO:0000313" key="3">
    <source>
        <dbReference type="Proteomes" id="UP000271974"/>
    </source>
</evidence>
<dbReference type="AlphaFoldDB" id="A0A433U8F2"/>
<organism evidence="2 3">
    <name type="scientific">Elysia chlorotica</name>
    <name type="common">Eastern emerald elysia</name>
    <name type="synonym">Sea slug</name>
    <dbReference type="NCBI Taxonomy" id="188477"/>
    <lineage>
        <taxon>Eukaryota</taxon>
        <taxon>Metazoa</taxon>
        <taxon>Spiralia</taxon>
        <taxon>Lophotrochozoa</taxon>
        <taxon>Mollusca</taxon>
        <taxon>Gastropoda</taxon>
        <taxon>Heterobranchia</taxon>
        <taxon>Euthyneura</taxon>
        <taxon>Panpulmonata</taxon>
        <taxon>Sacoglossa</taxon>
        <taxon>Placobranchoidea</taxon>
        <taxon>Plakobranchidae</taxon>
        <taxon>Elysia</taxon>
    </lineage>
</organism>
<dbReference type="PANTHER" id="PTHR23282:SF142">
    <property type="entry name" value="MAM DOMAIN-CONTAINING PROTEIN"/>
    <property type="match status" value="1"/>
</dbReference>
<gene>
    <name evidence="2" type="ORF">EGW08_002143</name>
</gene>
<dbReference type="Proteomes" id="UP000271974">
    <property type="component" value="Unassembled WGS sequence"/>
</dbReference>